<dbReference type="EMBL" id="JBDIZK010000015">
    <property type="protein sequence ID" value="MEN3749625.1"/>
    <property type="molecule type" value="Genomic_DNA"/>
</dbReference>
<dbReference type="Gene3D" id="4.10.280.80">
    <property type="match status" value="1"/>
</dbReference>
<proteinExistence type="predicted"/>
<dbReference type="Gene3D" id="3.90.1720.80">
    <property type="match status" value="1"/>
</dbReference>
<dbReference type="RefSeq" id="WP_346248670.1">
    <property type="nucleotide sequence ID" value="NZ_JBDIZK010000015.1"/>
</dbReference>
<name>A0ABV0BEG1_9SPHN</name>
<accession>A0ABV0BEG1</accession>
<reference evidence="1 2" key="1">
    <citation type="submission" date="2024-05" db="EMBL/GenBank/DDBJ databases">
        <title>Sphingomonas sp. HF-S3 16S ribosomal RNA gene Genome sequencing and assembly.</title>
        <authorList>
            <person name="Lee H."/>
        </authorList>
    </citation>
    <scope>NUCLEOTIDE SEQUENCE [LARGE SCALE GENOMIC DNA]</scope>
    <source>
        <strain evidence="1 2">HF-S3</strain>
    </source>
</reference>
<protein>
    <submittedName>
        <fullName evidence="1">Type VI secretion system amidase effector protein Tae4</fullName>
    </submittedName>
</protein>
<comment type="caution">
    <text evidence="1">The sequence shown here is derived from an EMBL/GenBank/DDBJ whole genome shotgun (WGS) entry which is preliminary data.</text>
</comment>
<keyword evidence="2" id="KW-1185">Reference proteome</keyword>
<evidence type="ECO:0000313" key="1">
    <source>
        <dbReference type="EMBL" id="MEN3749625.1"/>
    </source>
</evidence>
<evidence type="ECO:0000313" key="2">
    <source>
        <dbReference type="Proteomes" id="UP001427805"/>
    </source>
</evidence>
<gene>
    <name evidence="1" type="ORF">TPR58_20800</name>
</gene>
<organism evidence="1 2">
    <name type="scientific">Sphingomonas rustica</name>
    <dbReference type="NCBI Taxonomy" id="3103142"/>
    <lineage>
        <taxon>Bacteria</taxon>
        <taxon>Pseudomonadati</taxon>
        <taxon>Pseudomonadota</taxon>
        <taxon>Alphaproteobacteria</taxon>
        <taxon>Sphingomonadales</taxon>
        <taxon>Sphingomonadaceae</taxon>
        <taxon>Sphingomonas</taxon>
    </lineage>
</organism>
<dbReference type="Pfam" id="PF14113">
    <property type="entry name" value="Tae4"/>
    <property type="match status" value="1"/>
</dbReference>
<dbReference type="Proteomes" id="UP001427805">
    <property type="component" value="Unassembled WGS sequence"/>
</dbReference>
<dbReference type="InterPro" id="IPR025562">
    <property type="entry name" value="Tae4"/>
</dbReference>
<sequence>MPTITWLKIWNAHPYPNSPCDTVAFPNQCAIRMSVALTGAGINLSSFHGAKCYPNMGHDRRHILRAQELADWIALRPTTFGTVGKRKNVTASDYASKPGIVFIQNGWGPTDHIDIWNGVLMKGGSPEYFALGKEVWFWPLS</sequence>